<keyword evidence="2 6" id="KW-0732">Signal</keyword>
<dbReference type="GO" id="GO:0009279">
    <property type="term" value="C:cell outer membrane"/>
    <property type="evidence" value="ECO:0007669"/>
    <property type="project" value="UniProtKB-SubCell"/>
</dbReference>
<dbReference type="InterPro" id="IPR002368">
    <property type="entry name" value="OmpA"/>
</dbReference>
<protein>
    <recommendedName>
        <fullName evidence="7">OmpA-like domain-containing protein</fullName>
    </recommendedName>
</protein>
<name>A0A1B8Q8J7_9GAMM</name>
<dbReference type="CDD" id="cd07185">
    <property type="entry name" value="OmpA_C-like"/>
    <property type="match status" value="1"/>
</dbReference>
<dbReference type="Gene3D" id="3.30.1450.10">
    <property type="match status" value="1"/>
</dbReference>
<evidence type="ECO:0000256" key="5">
    <source>
        <dbReference type="PROSITE-ProRule" id="PRU00473"/>
    </source>
</evidence>
<dbReference type="Pfam" id="PF04355">
    <property type="entry name" value="BamE"/>
    <property type="match status" value="1"/>
</dbReference>
<proteinExistence type="predicted"/>
<evidence type="ECO:0000256" key="3">
    <source>
        <dbReference type="ARBA" id="ARBA00023136"/>
    </source>
</evidence>
<dbReference type="InterPro" id="IPR007450">
    <property type="entry name" value="BamE_dom"/>
</dbReference>
<dbReference type="Proteomes" id="UP000092508">
    <property type="component" value="Unassembled WGS sequence"/>
</dbReference>
<evidence type="ECO:0000313" key="9">
    <source>
        <dbReference type="Proteomes" id="UP000092508"/>
    </source>
</evidence>
<evidence type="ECO:0000313" key="8">
    <source>
        <dbReference type="EMBL" id="OBX72976.1"/>
    </source>
</evidence>
<dbReference type="RefSeq" id="WP_067239109.1">
    <property type="nucleotide sequence ID" value="NZ_CP171125.1"/>
</dbReference>
<dbReference type="InterPro" id="IPR006664">
    <property type="entry name" value="OMP_bac"/>
</dbReference>
<accession>A0A1B8Q8J7</accession>
<dbReference type="EMBL" id="LZMZ01000054">
    <property type="protein sequence ID" value="OBX72976.1"/>
    <property type="molecule type" value="Genomic_DNA"/>
</dbReference>
<dbReference type="PANTHER" id="PTHR30329:SF21">
    <property type="entry name" value="LIPOPROTEIN YIAD-RELATED"/>
    <property type="match status" value="1"/>
</dbReference>
<comment type="caution">
    <text evidence="8">The sequence shown here is derived from an EMBL/GenBank/DDBJ whole genome shotgun (WGS) entry which is preliminary data.</text>
</comment>
<dbReference type="PRINTS" id="PR01022">
    <property type="entry name" value="OUTRMMBRANEA"/>
</dbReference>
<sequence>MNLKKICYHVSALMIASLAMTACTNTISHQVTRDGTVEPSDLIFPDVNKAWQKDGQFPNRENLSKIKPGVGKDDLYQLIGRPHFSETHGAHEWDYIFKFYQPDNSIKICQYKVIFDKDYKAQSFYWLPVDCTAYAEPQTTVVAAPTVIVTPAAPAPVIAPEPVVKEHIDLSADALFAFDKWRAQDMLPGGQEQLRQLADKLRQYQEQGDMRLVVTGHTDRFGSAEYNMNLSQLRAQTVRQFLMAQGIPSSAIIAQGVGESEPITTQCPESMPRQQAIQCLQPDRRVGVDVTVYPR</sequence>
<keyword evidence="3 5" id="KW-0472">Membrane</keyword>
<dbReference type="STRING" id="34059.A9308_01785"/>
<dbReference type="PRINTS" id="PR01021">
    <property type="entry name" value="OMPADOMAIN"/>
</dbReference>
<dbReference type="Gene3D" id="3.30.1330.60">
    <property type="entry name" value="OmpA-like domain"/>
    <property type="match status" value="1"/>
</dbReference>
<feature type="signal peptide" evidence="6">
    <location>
        <begin position="1"/>
        <end position="22"/>
    </location>
</feature>
<dbReference type="PROSITE" id="PS51257">
    <property type="entry name" value="PROKAR_LIPOPROTEIN"/>
    <property type="match status" value="1"/>
</dbReference>
<evidence type="ECO:0000256" key="6">
    <source>
        <dbReference type="SAM" id="SignalP"/>
    </source>
</evidence>
<dbReference type="InterPro" id="IPR006665">
    <property type="entry name" value="OmpA-like"/>
</dbReference>
<organism evidence="8 9">
    <name type="scientific">Faucicola atlantae</name>
    <dbReference type="NCBI Taxonomy" id="34059"/>
    <lineage>
        <taxon>Bacteria</taxon>
        <taxon>Pseudomonadati</taxon>
        <taxon>Pseudomonadota</taxon>
        <taxon>Gammaproteobacteria</taxon>
        <taxon>Moraxellales</taxon>
        <taxon>Moraxellaceae</taxon>
        <taxon>Faucicola</taxon>
    </lineage>
</organism>
<keyword evidence="4" id="KW-0998">Cell outer membrane</keyword>
<gene>
    <name evidence="8" type="ORF">A9308_01785</name>
</gene>
<dbReference type="PANTHER" id="PTHR30329">
    <property type="entry name" value="STATOR ELEMENT OF FLAGELLAR MOTOR COMPLEX"/>
    <property type="match status" value="1"/>
</dbReference>
<feature type="chain" id="PRO_5008612203" description="OmpA-like domain-containing protein" evidence="6">
    <location>
        <begin position="23"/>
        <end position="295"/>
    </location>
</feature>
<dbReference type="InterPro" id="IPR036737">
    <property type="entry name" value="OmpA-like_sf"/>
</dbReference>
<dbReference type="Pfam" id="PF00691">
    <property type="entry name" value="OmpA"/>
    <property type="match status" value="1"/>
</dbReference>
<comment type="subcellular location">
    <subcellularLocation>
        <location evidence="1">Cell outer membrane</location>
    </subcellularLocation>
</comment>
<dbReference type="PROSITE" id="PS51123">
    <property type="entry name" value="OMPA_2"/>
    <property type="match status" value="1"/>
</dbReference>
<dbReference type="SUPFAM" id="SSF103088">
    <property type="entry name" value="OmpA-like"/>
    <property type="match status" value="1"/>
</dbReference>
<dbReference type="AlphaFoldDB" id="A0A1B8Q8J7"/>
<reference evidence="8 9" key="1">
    <citation type="submission" date="2016-06" db="EMBL/GenBank/DDBJ databases">
        <title>Draft genome of Moraxella atlantae CCUG 66109.</title>
        <authorList>
            <person name="Salva-Serra F."/>
            <person name="Engstrom-Jakobsson H."/>
            <person name="Thorell K."/>
            <person name="Gonzales-Siles L."/>
            <person name="Karlsson R."/>
            <person name="Boulund F."/>
            <person name="Engstrand L."/>
            <person name="Kristiansson E."/>
            <person name="Moore E."/>
        </authorList>
    </citation>
    <scope>NUCLEOTIDE SEQUENCE [LARGE SCALE GENOMIC DNA]</scope>
    <source>
        <strain evidence="8 9">CCUG 66109</strain>
    </source>
</reference>
<feature type="domain" description="OmpA-like" evidence="7">
    <location>
        <begin position="163"/>
        <end position="294"/>
    </location>
</feature>
<dbReference type="GO" id="GO:0015288">
    <property type="term" value="F:porin activity"/>
    <property type="evidence" value="ECO:0007669"/>
    <property type="project" value="InterPro"/>
</dbReference>
<evidence type="ECO:0000259" key="7">
    <source>
        <dbReference type="PROSITE" id="PS51123"/>
    </source>
</evidence>
<evidence type="ECO:0000256" key="2">
    <source>
        <dbReference type="ARBA" id="ARBA00022729"/>
    </source>
</evidence>
<dbReference type="InterPro" id="IPR050330">
    <property type="entry name" value="Bact_OuterMem_StrucFunc"/>
</dbReference>
<evidence type="ECO:0000256" key="1">
    <source>
        <dbReference type="ARBA" id="ARBA00004442"/>
    </source>
</evidence>
<evidence type="ECO:0000256" key="4">
    <source>
        <dbReference type="ARBA" id="ARBA00023237"/>
    </source>
</evidence>
<dbReference type="OrthoDB" id="1149075at2"/>
<dbReference type="InterPro" id="IPR037873">
    <property type="entry name" value="BamE-like"/>
</dbReference>